<dbReference type="OrthoDB" id="2287572at2759"/>
<dbReference type="STRING" id="35722.A0A0B7MVI2"/>
<gene>
    <name evidence="2" type="primary">PARPA_00392.1 scaffold 758</name>
</gene>
<keyword evidence="3" id="KW-1185">Reference proteome</keyword>
<dbReference type="AlphaFoldDB" id="A0A0B7MVI2"/>
<feature type="non-terminal residue" evidence="2">
    <location>
        <position position="153"/>
    </location>
</feature>
<organism evidence="2 3">
    <name type="scientific">Parasitella parasitica</name>
    <dbReference type="NCBI Taxonomy" id="35722"/>
    <lineage>
        <taxon>Eukaryota</taxon>
        <taxon>Fungi</taxon>
        <taxon>Fungi incertae sedis</taxon>
        <taxon>Mucoromycota</taxon>
        <taxon>Mucoromycotina</taxon>
        <taxon>Mucoromycetes</taxon>
        <taxon>Mucorales</taxon>
        <taxon>Mucorineae</taxon>
        <taxon>Mucoraceae</taxon>
        <taxon>Parasitella</taxon>
    </lineage>
</organism>
<feature type="domain" description="DUF6729" evidence="1">
    <location>
        <begin position="42"/>
        <end position="153"/>
    </location>
</feature>
<evidence type="ECO:0000313" key="3">
    <source>
        <dbReference type="Proteomes" id="UP000054107"/>
    </source>
</evidence>
<sequence length="153" mass="18012">MDEIDEAVNTIAENGVIDNYLEAIQKRLKDSKMPREYVEGTFWVARKSPSFILEKPNDVEKLYEPRVFLWFPHHLKKELKCPVCDSKKIEVKGFNTKPRARRIIDIQDCFYLMTMRYRCLGSKGSHSFNGYDDRVVKQLDLRIQADFPATLTY</sequence>
<proteinExistence type="predicted"/>
<dbReference type="PANTHER" id="PTHR24401">
    <property type="entry name" value="SI:CH211-243P7.3-RELATED"/>
    <property type="match status" value="1"/>
</dbReference>
<dbReference type="InterPro" id="IPR046616">
    <property type="entry name" value="DUF6729"/>
</dbReference>
<accession>A0A0B7MVI2</accession>
<evidence type="ECO:0000259" key="1">
    <source>
        <dbReference type="Pfam" id="PF20499"/>
    </source>
</evidence>
<reference evidence="2 3" key="1">
    <citation type="submission" date="2014-09" db="EMBL/GenBank/DDBJ databases">
        <authorList>
            <person name="Ellenberger Sabrina"/>
        </authorList>
    </citation>
    <scope>NUCLEOTIDE SEQUENCE [LARGE SCALE GENOMIC DNA]</scope>
    <source>
        <strain evidence="2 3">CBS 412.66</strain>
    </source>
</reference>
<name>A0A0B7MVI2_9FUNG</name>
<dbReference type="EMBL" id="LN719054">
    <property type="protein sequence ID" value="CEP07118.1"/>
    <property type="molecule type" value="Genomic_DNA"/>
</dbReference>
<dbReference type="Proteomes" id="UP000054107">
    <property type="component" value="Unassembled WGS sequence"/>
</dbReference>
<evidence type="ECO:0000313" key="2">
    <source>
        <dbReference type="EMBL" id="CEP07118.1"/>
    </source>
</evidence>
<protein>
    <recommendedName>
        <fullName evidence="1">DUF6729 domain-containing protein</fullName>
    </recommendedName>
</protein>
<dbReference type="PANTHER" id="PTHR24401:SF29">
    <property type="entry name" value="SI:CH211-243P7.3-RELATED"/>
    <property type="match status" value="1"/>
</dbReference>
<dbReference type="Pfam" id="PF20499">
    <property type="entry name" value="DUF6729"/>
    <property type="match status" value="1"/>
</dbReference>